<geneLocation type="plasmid" evidence="1 2">
    <name>pW51-a</name>
</geneLocation>
<evidence type="ECO:0000313" key="1">
    <source>
        <dbReference type="EMBL" id="UNH32653.1"/>
    </source>
</evidence>
<protein>
    <submittedName>
        <fullName evidence="1">Uncharacterized protein</fullName>
    </submittedName>
</protein>
<keyword evidence="1" id="KW-0614">Plasmid</keyword>
<sequence length="89" mass="9980">MVIGSRSFLINHLLKNFTDDQLIALDTLTIENVGEIETDLSLERLLTEGERVHVLCSVVENYDVNTGAGFNHVRNENASLRIPQKEATQ</sequence>
<proteinExistence type="predicted"/>
<reference evidence="1" key="1">
    <citation type="submission" date="2022-03" db="EMBL/GenBank/DDBJ databases">
        <title>ESBL-producing Moellerella wisconsensis and Escherichia marmotae isolated from wild game meat.</title>
        <authorList>
            <person name="Biggel M."/>
        </authorList>
    </citation>
    <scope>NUCLEOTIDE SEQUENCE</scope>
    <source>
        <strain evidence="1">W51</strain>
        <plasmid evidence="1">pW51-a</plasmid>
    </source>
</reference>
<name>A0A9Q8Q6G6_9GAMM</name>
<gene>
    <name evidence="1" type="ORF">MNY72_16650</name>
</gene>
<dbReference type="Proteomes" id="UP000829116">
    <property type="component" value="Plasmid pW51-a"/>
</dbReference>
<accession>A0A9Q8Q6G6</accession>
<organism evidence="1 2">
    <name type="scientific">Moellerella wisconsensis</name>
    <dbReference type="NCBI Taxonomy" id="158849"/>
    <lineage>
        <taxon>Bacteria</taxon>
        <taxon>Pseudomonadati</taxon>
        <taxon>Pseudomonadota</taxon>
        <taxon>Gammaproteobacteria</taxon>
        <taxon>Enterobacterales</taxon>
        <taxon>Morganellaceae</taxon>
        <taxon>Moellerella</taxon>
    </lineage>
</organism>
<dbReference type="AlphaFoldDB" id="A0A9Q8Q6G6"/>
<evidence type="ECO:0000313" key="2">
    <source>
        <dbReference type="Proteomes" id="UP000829116"/>
    </source>
</evidence>
<dbReference type="RefSeq" id="WP_241542964.1">
    <property type="nucleotide sequence ID" value="NZ_CAWQWN010000002.1"/>
</dbReference>
<dbReference type="EMBL" id="CP093246">
    <property type="protein sequence ID" value="UNH32653.1"/>
    <property type="molecule type" value="Genomic_DNA"/>
</dbReference>